<evidence type="ECO:0000256" key="5">
    <source>
        <dbReference type="RuleBase" id="RU004046"/>
    </source>
</evidence>
<dbReference type="Gene3D" id="3.40.367.20">
    <property type="match status" value="1"/>
</dbReference>
<dbReference type="NCBIfam" id="NF009073">
    <property type="entry name" value="PRK12408.1"/>
    <property type="match status" value="1"/>
</dbReference>
<dbReference type="EC" id="2.7.1.2" evidence="6"/>
<evidence type="ECO:0000313" key="6">
    <source>
        <dbReference type="EMBL" id="MFK2917705.1"/>
    </source>
</evidence>
<dbReference type="EMBL" id="JADIKD010000010">
    <property type="protein sequence ID" value="MFK2917705.1"/>
    <property type="molecule type" value="Genomic_DNA"/>
</dbReference>
<organism evidence="6 7">
    <name type="scientific">Dyella koreensis</name>
    <dbReference type="NCBI Taxonomy" id="311235"/>
    <lineage>
        <taxon>Bacteria</taxon>
        <taxon>Pseudomonadati</taxon>
        <taxon>Pseudomonadota</taxon>
        <taxon>Gammaproteobacteria</taxon>
        <taxon>Lysobacterales</taxon>
        <taxon>Rhodanobacteraceae</taxon>
        <taxon>Dyella</taxon>
    </lineage>
</organism>
<keyword evidence="7" id="KW-1185">Reference proteome</keyword>
<dbReference type="InterPro" id="IPR003836">
    <property type="entry name" value="Glucokinase"/>
</dbReference>
<dbReference type="InterPro" id="IPR043129">
    <property type="entry name" value="ATPase_NBD"/>
</dbReference>
<keyword evidence="2" id="KW-0547">Nucleotide-binding</keyword>
<keyword evidence="3" id="KW-0418">Kinase</keyword>
<dbReference type="Pfam" id="PF02685">
    <property type="entry name" value="Glucokinase"/>
    <property type="match status" value="1"/>
</dbReference>
<dbReference type="CDD" id="cd24008">
    <property type="entry name" value="ASKHA_NBD_GLK"/>
    <property type="match status" value="1"/>
</dbReference>
<reference evidence="6 7" key="1">
    <citation type="submission" date="2020-10" db="EMBL/GenBank/DDBJ databases">
        <title>Phylogeny of dyella-like bacteria.</title>
        <authorList>
            <person name="Fu J."/>
        </authorList>
    </citation>
    <scope>NUCLEOTIDE SEQUENCE [LARGE SCALE GENOMIC DNA]</scope>
    <source>
        <strain evidence="6 7">BB4</strain>
    </source>
</reference>
<evidence type="ECO:0000256" key="3">
    <source>
        <dbReference type="ARBA" id="ARBA00022777"/>
    </source>
</evidence>
<dbReference type="SUPFAM" id="SSF53067">
    <property type="entry name" value="Actin-like ATPase domain"/>
    <property type="match status" value="1"/>
</dbReference>
<protein>
    <submittedName>
        <fullName evidence="6">Glucokinase</fullName>
        <ecNumber evidence="6">2.7.1.2</ecNumber>
    </submittedName>
</protein>
<comment type="caution">
    <text evidence="6">The sequence shown here is derived from an EMBL/GenBank/DDBJ whole genome shotgun (WGS) entry which is preliminary data.</text>
</comment>
<keyword evidence="1 6" id="KW-0808">Transferase</keyword>
<sequence length="338" mass="35480">MIAPNVCPPFLAADVGGTHARMALMAPGTRVSGPVVLAYKVYRCADYADMASIARAFCAELPEAPRQLVLACTGCALNGVVINESLPWPIVPAAIASALQLDDVLLLNDFEALAHATAYIDIARSPLVNAPAHPDVPVIGPMVVVGPGTGLGAAVRLPGTPPTVLASEAGQTQLAARVGREQEVLSLLAAPDTHVSYEHVLSGPGLLRLYRALCAEAGQEATCAEPADVSAAAVDGSDARAVETLQLFCGWLGSFTGDLAMLYQATGGIWLAGGFLSRIVAFMRNSAFADRFLDKGVMRPFLEKVPVRVVDHGQLGVIGAASWFLDRQARAKGEREFR</sequence>
<dbReference type="InterPro" id="IPR050201">
    <property type="entry name" value="Bacterial_glucokinase"/>
</dbReference>
<dbReference type="PANTHER" id="PTHR47690:SF1">
    <property type="entry name" value="GLUCOKINASE"/>
    <property type="match status" value="1"/>
</dbReference>
<dbReference type="Gene3D" id="3.30.420.40">
    <property type="match status" value="1"/>
</dbReference>
<evidence type="ECO:0000313" key="7">
    <source>
        <dbReference type="Proteomes" id="UP001620408"/>
    </source>
</evidence>
<evidence type="ECO:0000256" key="1">
    <source>
        <dbReference type="ARBA" id="ARBA00022679"/>
    </source>
</evidence>
<gene>
    <name evidence="6" type="ORF">ISS97_10580</name>
</gene>
<evidence type="ECO:0000256" key="4">
    <source>
        <dbReference type="ARBA" id="ARBA00022840"/>
    </source>
</evidence>
<dbReference type="Proteomes" id="UP001620408">
    <property type="component" value="Unassembled WGS sequence"/>
</dbReference>
<name>A0ABW8K542_9GAMM</name>
<evidence type="ECO:0000256" key="2">
    <source>
        <dbReference type="ARBA" id="ARBA00022741"/>
    </source>
</evidence>
<dbReference type="RefSeq" id="WP_379986895.1">
    <property type="nucleotide sequence ID" value="NZ_JADIKD010000010.1"/>
</dbReference>
<proteinExistence type="inferred from homology"/>
<accession>A0ABW8K542</accession>
<keyword evidence="4" id="KW-0067">ATP-binding</keyword>
<dbReference type="GO" id="GO:0004340">
    <property type="term" value="F:glucokinase activity"/>
    <property type="evidence" value="ECO:0007669"/>
    <property type="project" value="UniProtKB-EC"/>
</dbReference>
<comment type="similarity">
    <text evidence="5">Belongs to the bacterial glucokinase family.</text>
</comment>
<dbReference type="PANTHER" id="PTHR47690">
    <property type="entry name" value="GLUCOKINASE"/>
    <property type="match status" value="1"/>
</dbReference>